<accession>A0A517RGQ6</accession>
<name>A0A517RGQ6_9PLAN</name>
<dbReference type="RefSeq" id="WP_145217323.1">
    <property type="nucleotide sequence ID" value="NZ_CP036269.1"/>
</dbReference>
<organism evidence="2 3">
    <name type="scientific">Gimesia alba</name>
    <dbReference type="NCBI Taxonomy" id="2527973"/>
    <lineage>
        <taxon>Bacteria</taxon>
        <taxon>Pseudomonadati</taxon>
        <taxon>Planctomycetota</taxon>
        <taxon>Planctomycetia</taxon>
        <taxon>Planctomycetales</taxon>
        <taxon>Planctomycetaceae</taxon>
        <taxon>Gimesia</taxon>
    </lineage>
</organism>
<evidence type="ECO:0000313" key="2">
    <source>
        <dbReference type="EMBL" id="QDT43064.1"/>
    </source>
</evidence>
<dbReference type="InterPro" id="IPR012373">
    <property type="entry name" value="Ferrdict_sens_TM"/>
</dbReference>
<keyword evidence="1" id="KW-1133">Transmembrane helix</keyword>
<dbReference type="AlphaFoldDB" id="A0A517RGQ6"/>
<protein>
    <submittedName>
        <fullName evidence="2">FecR protein</fullName>
    </submittedName>
</protein>
<dbReference type="Gene3D" id="2.60.120.1440">
    <property type="match status" value="1"/>
</dbReference>
<dbReference type="Proteomes" id="UP000317171">
    <property type="component" value="Chromosome"/>
</dbReference>
<proteinExistence type="predicted"/>
<dbReference type="OrthoDB" id="226716at2"/>
<dbReference type="PANTHER" id="PTHR30273">
    <property type="entry name" value="PERIPLASMIC SIGNAL SENSOR AND SIGMA FACTOR ACTIVATOR FECR-RELATED"/>
    <property type="match status" value="1"/>
</dbReference>
<evidence type="ECO:0000313" key="3">
    <source>
        <dbReference type="Proteomes" id="UP000317171"/>
    </source>
</evidence>
<reference evidence="2 3" key="1">
    <citation type="submission" date="2019-02" db="EMBL/GenBank/DDBJ databases">
        <title>Deep-cultivation of Planctomycetes and their phenomic and genomic characterization uncovers novel biology.</title>
        <authorList>
            <person name="Wiegand S."/>
            <person name="Jogler M."/>
            <person name="Boedeker C."/>
            <person name="Pinto D."/>
            <person name="Vollmers J."/>
            <person name="Rivas-Marin E."/>
            <person name="Kohn T."/>
            <person name="Peeters S.H."/>
            <person name="Heuer A."/>
            <person name="Rast P."/>
            <person name="Oberbeckmann S."/>
            <person name="Bunk B."/>
            <person name="Jeske O."/>
            <person name="Meyerdierks A."/>
            <person name="Storesund J.E."/>
            <person name="Kallscheuer N."/>
            <person name="Luecker S."/>
            <person name="Lage O.M."/>
            <person name="Pohl T."/>
            <person name="Merkel B.J."/>
            <person name="Hornburger P."/>
            <person name="Mueller R.-W."/>
            <person name="Bruemmer F."/>
            <person name="Labrenz M."/>
            <person name="Spormann A.M."/>
            <person name="Op den Camp H."/>
            <person name="Overmann J."/>
            <person name="Amann R."/>
            <person name="Jetten M.S.M."/>
            <person name="Mascher T."/>
            <person name="Medema M.H."/>
            <person name="Devos D.P."/>
            <person name="Kaster A.-K."/>
            <person name="Ovreas L."/>
            <person name="Rohde M."/>
            <person name="Galperin M.Y."/>
            <person name="Jogler C."/>
        </authorList>
    </citation>
    <scope>NUCLEOTIDE SEQUENCE [LARGE SCALE GENOMIC DNA]</scope>
    <source>
        <strain evidence="2 3">Pan241w</strain>
    </source>
</reference>
<sequence length="546" mass="59503">MPDNDQQNQAEFERLLHRLVDGSLDHSEAERLESLLLDQPERQSLYLEYMSLDSSLIELGEVSKTAPELTFGRPRKKYLVSFSVWALAACAMLSLIAVTLFVSSVIDQSKQLTKQKTTEPLEGVSQSTERNPEQEALSEAQIIAGHRAVFRGTQSATSIGSHLKFSENYMLQDGLVKIRFASGAEVILSAPALFQVVHNEKLVVNLGKCSVYAPEGAEGFEVSTPTSDVIDLGTRFSVIVAEDGASKVAVVDGEAEVSSLSSPRKKTLLKGDTAYVGTDLHLMEGDRDAQSDDYVASIPDRLISYKTNQDELGRAVDLSSLSVQRAGVDRTYHADDFILPRVNHYRPGSNAFGVVPANSPADEHNRFGLMNLMFASGFINPGGQNNLHEGEFILGRDGTPGMNLVFDQPVINSPGPDIIIFDAQSIAHSLEGDVFRLYPQTDHPDAQPMTIRKYDIDGHSAEAQIMTGCRLTQLSPDFANDGTPLPIVARSQLVHQVPSRLFAIGIDLDDMNIPSGESITGLFLQDAQDDADRVDPVVIVGLPPVK</sequence>
<feature type="transmembrane region" description="Helical" evidence="1">
    <location>
        <begin position="78"/>
        <end position="102"/>
    </location>
</feature>
<gene>
    <name evidence="2" type="ORF">Pan241w_31610</name>
</gene>
<dbReference type="GO" id="GO:0016989">
    <property type="term" value="F:sigma factor antagonist activity"/>
    <property type="evidence" value="ECO:0007669"/>
    <property type="project" value="TreeGrafter"/>
</dbReference>
<evidence type="ECO:0000256" key="1">
    <source>
        <dbReference type="SAM" id="Phobius"/>
    </source>
</evidence>
<dbReference type="KEGG" id="gaz:Pan241w_31610"/>
<keyword evidence="1" id="KW-0812">Transmembrane</keyword>
<dbReference type="EMBL" id="CP036269">
    <property type="protein sequence ID" value="QDT43064.1"/>
    <property type="molecule type" value="Genomic_DNA"/>
</dbReference>
<keyword evidence="1" id="KW-0472">Membrane</keyword>
<keyword evidence="3" id="KW-1185">Reference proteome</keyword>
<dbReference type="PANTHER" id="PTHR30273:SF2">
    <property type="entry name" value="PROTEIN FECR"/>
    <property type="match status" value="1"/>
</dbReference>